<keyword evidence="1" id="KW-0175">Coiled coil</keyword>
<dbReference type="InterPro" id="IPR045864">
    <property type="entry name" value="aa-tRNA-synth_II/BPL/LPL"/>
</dbReference>
<organism evidence="2 3">
    <name type="scientific">Catenibacillus scindens</name>
    <dbReference type="NCBI Taxonomy" id="673271"/>
    <lineage>
        <taxon>Bacteria</taxon>
        <taxon>Bacillati</taxon>
        <taxon>Bacillota</taxon>
        <taxon>Clostridia</taxon>
        <taxon>Lachnospirales</taxon>
        <taxon>Lachnospiraceae</taxon>
        <taxon>Catenibacillus</taxon>
    </lineage>
</organism>
<dbReference type="InterPro" id="IPR012340">
    <property type="entry name" value="NA-bd_OB-fold"/>
</dbReference>
<dbReference type="AlphaFoldDB" id="A0A7W8M6W6"/>
<protein>
    <recommendedName>
        <fullName evidence="4">OB domain-containing protein</fullName>
    </recommendedName>
</protein>
<feature type="coiled-coil region" evidence="1">
    <location>
        <begin position="91"/>
        <end position="118"/>
    </location>
</feature>
<dbReference type="Proteomes" id="UP000543642">
    <property type="component" value="Unassembled WGS sequence"/>
</dbReference>
<dbReference type="RefSeq" id="WP_183776787.1">
    <property type="nucleotide sequence ID" value="NZ_JACHFW010000034.1"/>
</dbReference>
<dbReference type="SUPFAM" id="SSF55681">
    <property type="entry name" value="Class II aaRS and biotin synthetases"/>
    <property type="match status" value="1"/>
</dbReference>
<dbReference type="Gene3D" id="2.40.50.140">
    <property type="entry name" value="Nucleic acid-binding proteins"/>
    <property type="match status" value="1"/>
</dbReference>
<evidence type="ECO:0000256" key="1">
    <source>
        <dbReference type="SAM" id="Coils"/>
    </source>
</evidence>
<name>A0A7W8M6W6_9FIRM</name>
<dbReference type="SUPFAM" id="SSF50249">
    <property type="entry name" value="Nucleic acid-binding proteins"/>
    <property type="match status" value="1"/>
</dbReference>
<evidence type="ECO:0000313" key="2">
    <source>
        <dbReference type="EMBL" id="MBB5266394.1"/>
    </source>
</evidence>
<dbReference type="Gene3D" id="3.30.930.10">
    <property type="entry name" value="Bira Bifunctional Protein, Domain 2"/>
    <property type="match status" value="1"/>
</dbReference>
<dbReference type="EMBL" id="JACHFW010000034">
    <property type="protein sequence ID" value="MBB5266394.1"/>
    <property type="molecule type" value="Genomic_DNA"/>
</dbReference>
<dbReference type="GO" id="GO:0140096">
    <property type="term" value="F:catalytic activity, acting on a protein"/>
    <property type="evidence" value="ECO:0007669"/>
    <property type="project" value="UniProtKB-ARBA"/>
</dbReference>
<dbReference type="GO" id="GO:0016740">
    <property type="term" value="F:transferase activity"/>
    <property type="evidence" value="ECO:0007669"/>
    <property type="project" value="UniProtKB-ARBA"/>
</dbReference>
<evidence type="ECO:0000313" key="3">
    <source>
        <dbReference type="Proteomes" id="UP000543642"/>
    </source>
</evidence>
<evidence type="ECO:0008006" key="4">
    <source>
        <dbReference type="Google" id="ProtNLM"/>
    </source>
</evidence>
<reference evidence="2 3" key="1">
    <citation type="submission" date="2020-08" db="EMBL/GenBank/DDBJ databases">
        <title>Genomic Encyclopedia of Type Strains, Phase IV (KMG-IV): sequencing the most valuable type-strain genomes for metagenomic binning, comparative biology and taxonomic classification.</title>
        <authorList>
            <person name="Goeker M."/>
        </authorList>
    </citation>
    <scope>NUCLEOTIDE SEQUENCE [LARGE SCALE GENOMIC DNA]</scope>
    <source>
        <strain evidence="2 3">DSM 106146</strain>
    </source>
</reference>
<proteinExistence type="predicted"/>
<accession>A0A7W8M6W6</accession>
<gene>
    <name evidence="2" type="ORF">HNP82_003551</name>
</gene>
<comment type="caution">
    <text evidence="2">The sequence shown here is derived from an EMBL/GenBank/DDBJ whole genome shotgun (WGS) entry which is preliminary data.</text>
</comment>
<keyword evidence="3" id="KW-1185">Reference proteome</keyword>
<sequence>MDDYQIILSRDLLQYSENDQVCVTGIISDKWGKKDNFGISLKDLTGVVNVSFWNNQKHYSKDMFTKGKRVRIYARVSLDRKGQKCLGSVDSVEFLEEINQLNKELDILEQESLVMLSKICNKIRTHLVKLGFTEVSTRVISRYLGEEILEPLLAEYPGFGTAAYLTPSPSSQLSEFLAVTLLPKVFTETISFTTSYRFPNGSTETPIIMAKAINLSKDEEKDIILRISNSIVDSLSDKTFQMITMQGEWSDELPVQKPRKNGVFIFSTYSANIPTIGRKWNSMVHTIIRFEDDKSNLLVESSTEMINETTNVTTFTFYPSQYLNWIAKAPKRQLLNLWKMYDGGSIYG</sequence>